<evidence type="ECO:0000313" key="14">
    <source>
        <dbReference type="EMBL" id="PVE10861.1"/>
    </source>
</evidence>
<dbReference type="GO" id="GO:0051539">
    <property type="term" value="F:4 iron, 4 sulfur cluster binding"/>
    <property type="evidence" value="ECO:0007669"/>
    <property type="project" value="UniProtKB-KW"/>
</dbReference>
<evidence type="ECO:0000256" key="5">
    <source>
        <dbReference type="ARBA" id="ARBA00022723"/>
    </source>
</evidence>
<evidence type="ECO:0000259" key="13">
    <source>
        <dbReference type="PROSITE" id="PS51674"/>
    </source>
</evidence>
<accession>A0A2T7T6Y1</accession>
<dbReference type="Pfam" id="PF02467">
    <property type="entry name" value="Whib"/>
    <property type="match status" value="1"/>
</dbReference>
<evidence type="ECO:0000256" key="7">
    <source>
        <dbReference type="ARBA" id="ARBA00023014"/>
    </source>
</evidence>
<dbReference type="InterPro" id="IPR003482">
    <property type="entry name" value="Whib"/>
</dbReference>
<evidence type="ECO:0000256" key="10">
    <source>
        <dbReference type="ARBA" id="ARBA00023157"/>
    </source>
</evidence>
<keyword evidence="15" id="KW-1185">Reference proteome</keyword>
<dbReference type="PROSITE" id="PS51674">
    <property type="entry name" value="4FE4S_WBL"/>
    <property type="match status" value="1"/>
</dbReference>
<organism evidence="14 15">
    <name type="scientific">Streptomyces scopuliridis RB72</name>
    <dbReference type="NCBI Taxonomy" id="1440053"/>
    <lineage>
        <taxon>Bacteria</taxon>
        <taxon>Bacillati</taxon>
        <taxon>Actinomycetota</taxon>
        <taxon>Actinomycetes</taxon>
        <taxon>Kitasatosporales</taxon>
        <taxon>Streptomycetaceae</taxon>
        <taxon>Streptomyces</taxon>
    </lineage>
</organism>
<keyword evidence="4" id="KW-0004">4Fe-4S</keyword>
<evidence type="ECO:0000256" key="12">
    <source>
        <dbReference type="SAM" id="MobiDB-lite"/>
    </source>
</evidence>
<proteinExistence type="inferred from homology"/>
<evidence type="ECO:0000256" key="3">
    <source>
        <dbReference type="ARBA" id="ARBA00006597"/>
    </source>
</evidence>
<comment type="similarity">
    <text evidence="3">Belongs to the WhiB family.</text>
</comment>
<dbReference type="InterPro" id="IPR034768">
    <property type="entry name" value="4FE4S_WBL"/>
</dbReference>
<evidence type="ECO:0000256" key="8">
    <source>
        <dbReference type="ARBA" id="ARBA00023015"/>
    </source>
</evidence>
<evidence type="ECO:0000256" key="11">
    <source>
        <dbReference type="ARBA" id="ARBA00023163"/>
    </source>
</evidence>
<keyword evidence="6" id="KW-0408">Iron</keyword>
<keyword evidence="5" id="KW-0479">Metal-binding</keyword>
<dbReference type="GO" id="GO:0003677">
    <property type="term" value="F:DNA binding"/>
    <property type="evidence" value="ECO:0007669"/>
    <property type="project" value="UniProtKB-KW"/>
</dbReference>
<dbReference type="GO" id="GO:0047134">
    <property type="term" value="F:protein-disulfide reductase [NAD(P)H] activity"/>
    <property type="evidence" value="ECO:0007669"/>
    <property type="project" value="TreeGrafter"/>
</dbReference>
<name>A0A2T7T6Y1_9ACTN</name>
<dbReference type="GO" id="GO:0005737">
    <property type="term" value="C:cytoplasm"/>
    <property type="evidence" value="ECO:0007669"/>
    <property type="project" value="UniProtKB-SubCell"/>
</dbReference>
<evidence type="ECO:0000256" key="4">
    <source>
        <dbReference type="ARBA" id="ARBA00022485"/>
    </source>
</evidence>
<keyword evidence="9" id="KW-0238">DNA-binding</keyword>
<dbReference type="GO" id="GO:0046872">
    <property type="term" value="F:metal ion binding"/>
    <property type="evidence" value="ECO:0007669"/>
    <property type="project" value="UniProtKB-KW"/>
</dbReference>
<evidence type="ECO:0000256" key="2">
    <source>
        <dbReference type="ARBA" id="ARBA00004496"/>
    </source>
</evidence>
<evidence type="ECO:0000256" key="9">
    <source>
        <dbReference type="ARBA" id="ARBA00023125"/>
    </source>
</evidence>
<protein>
    <recommendedName>
        <fullName evidence="13">4Fe-4S Wbl-type domain-containing protein</fullName>
    </recommendedName>
</protein>
<dbReference type="AlphaFoldDB" id="A0A2T7T6Y1"/>
<keyword evidence="7" id="KW-0411">Iron-sulfur</keyword>
<dbReference type="GO" id="GO:0045454">
    <property type="term" value="P:cell redox homeostasis"/>
    <property type="evidence" value="ECO:0007669"/>
    <property type="project" value="TreeGrafter"/>
</dbReference>
<comment type="subcellular location">
    <subcellularLocation>
        <location evidence="2">Cytoplasm</location>
    </subcellularLocation>
</comment>
<dbReference type="EMBL" id="AZSP01000166">
    <property type="protein sequence ID" value="PVE10861.1"/>
    <property type="molecule type" value="Genomic_DNA"/>
</dbReference>
<feature type="non-terminal residue" evidence="14">
    <location>
        <position position="112"/>
    </location>
</feature>
<sequence>MTVRLTTARLNIGPDVEAGQDEDTWEWLRHAACTGSDPELFFPVGDSGPAVEQAERAKKVCHGCPVESQCLEWALATGRTSGVWGGTDEEERRRLRRRADRHRPPDGPPARP</sequence>
<keyword evidence="8" id="KW-0805">Transcription regulation</keyword>
<gene>
    <name evidence="14" type="ORF">Y717_22240</name>
</gene>
<evidence type="ECO:0000256" key="6">
    <source>
        <dbReference type="ARBA" id="ARBA00023004"/>
    </source>
</evidence>
<dbReference type="PANTHER" id="PTHR38839:SF6">
    <property type="entry name" value="TRANSCRIPTIONAL REGULATOR WHIB1"/>
    <property type="match status" value="1"/>
</dbReference>
<comment type="caution">
    <text evidence="14">The sequence shown here is derived from an EMBL/GenBank/DDBJ whole genome shotgun (WGS) entry which is preliminary data.</text>
</comment>
<feature type="domain" description="4Fe-4S Wbl-type" evidence="13">
    <location>
        <begin position="32"/>
        <end position="94"/>
    </location>
</feature>
<evidence type="ECO:0000313" key="15">
    <source>
        <dbReference type="Proteomes" id="UP000245992"/>
    </source>
</evidence>
<reference evidence="14 15" key="1">
    <citation type="submission" date="2013-12" db="EMBL/GenBank/DDBJ databases">
        <title>Annotated genome of Streptomyces scopuliridis.</title>
        <authorList>
            <person name="Olson J.B."/>
        </authorList>
    </citation>
    <scope>NUCLEOTIDE SEQUENCE [LARGE SCALE GENOMIC DNA]</scope>
    <source>
        <strain evidence="14 15">RB72</strain>
    </source>
</reference>
<dbReference type="HAMAP" id="MF_01479">
    <property type="entry name" value="WhiB"/>
    <property type="match status" value="1"/>
</dbReference>
<keyword evidence="10" id="KW-1015">Disulfide bond</keyword>
<comment type="cofactor">
    <cofactor evidence="1">
        <name>[4Fe-4S] cluster</name>
        <dbReference type="ChEBI" id="CHEBI:49883"/>
    </cofactor>
</comment>
<dbReference type="STRING" id="1440053.GCA_000718095_00187"/>
<dbReference type="GO" id="GO:0045892">
    <property type="term" value="P:negative regulation of DNA-templated transcription"/>
    <property type="evidence" value="ECO:0007669"/>
    <property type="project" value="TreeGrafter"/>
</dbReference>
<dbReference type="Proteomes" id="UP000245992">
    <property type="component" value="Unassembled WGS sequence"/>
</dbReference>
<keyword evidence="11" id="KW-0804">Transcription</keyword>
<dbReference type="OrthoDB" id="4243181at2"/>
<evidence type="ECO:0000256" key="1">
    <source>
        <dbReference type="ARBA" id="ARBA00001966"/>
    </source>
</evidence>
<dbReference type="PANTHER" id="PTHR38839">
    <property type="entry name" value="TRANSCRIPTIONAL REGULATOR WHID-RELATED"/>
    <property type="match status" value="1"/>
</dbReference>
<feature type="region of interest" description="Disordered" evidence="12">
    <location>
        <begin position="80"/>
        <end position="112"/>
    </location>
</feature>